<proteinExistence type="predicted"/>
<dbReference type="EMBL" id="KZ805735">
    <property type="protein sequence ID" value="PVH92030.1"/>
    <property type="molecule type" value="Genomic_DNA"/>
</dbReference>
<accession>A0A2V1D1X2</accession>
<name>A0A2V1D1X2_9PLEO</name>
<reference evidence="2 3" key="1">
    <citation type="journal article" date="2018" name="Sci. Rep.">
        <title>Comparative genomics provides insights into the lifestyle and reveals functional heterogeneity of dark septate endophytic fungi.</title>
        <authorList>
            <person name="Knapp D.G."/>
            <person name="Nemeth J.B."/>
            <person name="Barry K."/>
            <person name="Hainaut M."/>
            <person name="Henrissat B."/>
            <person name="Johnson J."/>
            <person name="Kuo A."/>
            <person name="Lim J.H.P."/>
            <person name="Lipzen A."/>
            <person name="Nolan M."/>
            <person name="Ohm R.A."/>
            <person name="Tamas L."/>
            <person name="Grigoriev I.V."/>
            <person name="Spatafora J.W."/>
            <person name="Nagy L.G."/>
            <person name="Kovacs G.M."/>
        </authorList>
    </citation>
    <scope>NUCLEOTIDE SEQUENCE [LARGE SCALE GENOMIC DNA]</scope>
    <source>
        <strain evidence="2 3">DSE2036</strain>
    </source>
</reference>
<evidence type="ECO:0000313" key="3">
    <source>
        <dbReference type="Proteomes" id="UP000244855"/>
    </source>
</evidence>
<dbReference type="Proteomes" id="UP000244855">
    <property type="component" value="Unassembled WGS sequence"/>
</dbReference>
<organism evidence="2 3">
    <name type="scientific">Periconia macrospinosa</name>
    <dbReference type="NCBI Taxonomy" id="97972"/>
    <lineage>
        <taxon>Eukaryota</taxon>
        <taxon>Fungi</taxon>
        <taxon>Dikarya</taxon>
        <taxon>Ascomycota</taxon>
        <taxon>Pezizomycotina</taxon>
        <taxon>Dothideomycetes</taxon>
        <taxon>Pleosporomycetidae</taxon>
        <taxon>Pleosporales</taxon>
        <taxon>Massarineae</taxon>
        <taxon>Periconiaceae</taxon>
        <taxon>Periconia</taxon>
    </lineage>
</organism>
<gene>
    <name evidence="2" type="ORF">DM02DRAFT_677751</name>
</gene>
<evidence type="ECO:0000313" key="2">
    <source>
        <dbReference type="EMBL" id="PVH92030.1"/>
    </source>
</evidence>
<keyword evidence="3" id="KW-1185">Reference proteome</keyword>
<evidence type="ECO:0000256" key="1">
    <source>
        <dbReference type="SAM" id="MobiDB-lite"/>
    </source>
</evidence>
<dbReference type="OrthoDB" id="2690153at2759"/>
<feature type="region of interest" description="Disordered" evidence="1">
    <location>
        <begin position="71"/>
        <end position="94"/>
    </location>
</feature>
<sequence length="152" mass="16664">MPVVTSLPAQNTSNRLKLGEVTTEFSINNRIFYDATTIAAKLGFSWIPNCIAAAIADFLSSTQISRGRIFSNRRPTPEMGGTTSERKSPGTSSTLFRPDLNLGAPIKVSHAYQRMAFAHYGISGDTSFPRYASLHRMINQDGLTLYTSDPSK</sequence>
<dbReference type="AlphaFoldDB" id="A0A2V1D1X2"/>
<protein>
    <submittedName>
        <fullName evidence="2">Uncharacterized protein</fullName>
    </submittedName>
</protein>